<name>A0ABN5I7Y4_9ACTN</name>
<dbReference type="EMBL" id="CP026652">
    <property type="protein sequence ID" value="AVH59290.1"/>
    <property type="molecule type" value="Genomic_DNA"/>
</dbReference>
<evidence type="ECO:0000313" key="2">
    <source>
        <dbReference type="Proteomes" id="UP000238413"/>
    </source>
</evidence>
<keyword evidence="2" id="KW-1185">Reference proteome</keyword>
<proteinExistence type="predicted"/>
<reference evidence="1 2" key="1">
    <citation type="submission" date="2018-02" db="EMBL/GenBank/DDBJ databases">
        <title>Complete genome sequence of Streptomyces dengpaensis, the producer of angucyclines.</title>
        <authorList>
            <person name="Yumei L."/>
        </authorList>
    </citation>
    <scope>NUCLEOTIDE SEQUENCE [LARGE SCALE GENOMIC DNA]</scope>
    <source>
        <strain evidence="1 2">XZHG99</strain>
    </source>
</reference>
<dbReference type="Proteomes" id="UP000238413">
    <property type="component" value="Chromosome"/>
</dbReference>
<protein>
    <submittedName>
        <fullName evidence="1">Uncharacterized protein</fullName>
    </submittedName>
</protein>
<sequence length="109" mass="11707">MSPVTEYRRERHSGIVTFTWAAVDNEGDRELVASGDCPVCHCPMKRSFGPVQPLISKGGFLGRRQDPGPEPWTTSCRCESYHQPRPANARGCGALLTLAPPPAGLTGGS</sequence>
<accession>A0ABN5I7Y4</accession>
<dbReference type="RefSeq" id="WP_099501095.1">
    <property type="nucleotide sequence ID" value="NZ_CP026652.1"/>
</dbReference>
<organism evidence="1 2">
    <name type="scientific">Streptomyces dengpaensis</name>
    <dbReference type="NCBI Taxonomy" id="2049881"/>
    <lineage>
        <taxon>Bacteria</taxon>
        <taxon>Bacillati</taxon>
        <taxon>Actinomycetota</taxon>
        <taxon>Actinomycetes</taxon>
        <taxon>Kitasatosporales</taxon>
        <taxon>Streptomycetaceae</taxon>
        <taxon>Streptomyces</taxon>
    </lineage>
</organism>
<gene>
    <name evidence="1" type="ORF">C4B68_30075</name>
</gene>
<evidence type="ECO:0000313" key="1">
    <source>
        <dbReference type="EMBL" id="AVH59290.1"/>
    </source>
</evidence>